<dbReference type="EMBL" id="NKXS01003263">
    <property type="protein sequence ID" value="PIN10296.1"/>
    <property type="molecule type" value="Genomic_DNA"/>
</dbReference>
<dbReference type="PANTHER" id="PTHR15827">
    <property type="entry name" value="CYCLIN-DEPENDENT KINASE 2-INTERACTING PROTEIN"/>
    <property type="match status" value="1"/>
</dbReference>
<organism evidence="1 2">
    <name type="scientific">Handroanthus impetiginosus</name>
    <dbReference type="NCBI Taxonomy" id="429701"/>
    <lineage>
        <taxon>Eukaryota</taxon>
        <taxon>Viridiplantae</taxon>
        <taxon>Streptophyta</taxon>
        <taxon>Embryophyta</taxon>
        <taxon>Tracheophyta</taxon>
        <taxon>Spermatophyta</taxon>
        <taxon>Magnoliopsida</taxon>
        <taxon>eudicotyledons</taxon>
        <taxon>Gunneridae</taxon>
        <taxon>Pentapetalae</taxon>
        <taxon>asterids</taxon>
        <taxon>lamiids</taxon>
        <taxon>Lamiales</taxon>
        <taxon>Bignoniaceae</taxon>
        <taxon>Crescentiina</taxon>
        <taxon>Tabebuia alliance</taxon>
        <taxon>Handroanthus</taxon>
    </lineage>
</organism>
<gene>
    <name evidence="1" type="ORF">CDL12_17116</name>
</gene>
<dbReference type="AlphaFoldDB" id="A0A2G9GYD3"/>
<dbReference type="OrthoDB" id="1913984at2759"/>
<evidence type="ECO:0000313" key="1">
    <source>
        <dbReference type="EMBL" id="PIN10296.1"/>
    </source>
</evidence>
<name>A0A2G9GYD3_9LAMI</name>
<comment type="caution">
    <text evidence="1">The sequence shown here is derived from an EMBL/GenBank/DDBJ whole genome shotgun (WGS) entry which is preliminary data.</text>
</comment>
<proteinExistence type="predicted"/>
<dbReference type="PANTHER" id="PTHR15827:SF2">
    <property type="entry name" value="CYCLIN-DEPENDENT KINASE 2-INTERACTING PROTEIN"/>
    <property type="match status" value="1"/>
</dbReference>
<accession>A0A2G9GYD3</accession>
<sequence>MDFGVLSGMPNIRKKASYKLFMQQELYRGKLLSSYRKMVALVNDMVNACKSMRYYFKGTSNSPLAQFSSTSEDDSDMGDYGGIPIFKFHSIASFFAKVNRLHSSDELYDGEFNDSSLLNLSSKETCEPILPCLERCKSTTTSIEFKH</sequence>
<evidence type="ECO:0000313" key="2">
    <source>
        <dbReference type="Proteomes" id="UP000231279"/>
    </source>
</evidence>
<keyword evidence="2" id="KW-1185">Reference proteome</keyword>
<dbReference type="STRING" id="429701.A0A2G9GYD3"/>
<reference evidence="2" key="1">
    <citation type="journal article" date="2018" name="Gigascience">
        <title>Genome assembly of the Pink Ipe (Handroanthus impetiginosus, Bignoniaceae), a highly valued, ecologically keystone Neotropical timber forest tree.</title>
        <authorList>
            <person name="Silva-Junior O.B."/>
            <person name="Grattapaglia D."/>
            <person name="Novaes E."/>
            <person name="Collevatti R.G."/>
        </authorList>
    </citation>
    <scope>NUCLEOTIDE SEQUENCE [LARGE SCALE GENOMIC DNA]</scope>
    <source>
        <strain evidence="2">cv. UFG-1</strain>
    </source>
</reference>
<protein>
    <submittedName>
        <fullName evidence="1">Uncharacterized protein</fullName>
    </submittedName>
</protein>
<dbReference type="Proteomes" id="UP000231279">
    <property type="component" value="Unassembled WGS sequence"/>
</dbReference>